<evidence type="ECO:0000313" key="1">
    <source>
        <dbReference type="EMBL" id="KAF7827373.1"/>
    </source>
</evidence>
<proteinExistence type="predicted"/>
<dbReference type="EMBL" id="JAAIUW010000006">
    <property type="protein sequence ID" value="KAF7827373.1"/>
    <property type="molecule type" value="Genomic_DNA"/>
</dbReference>
<organism evidence="1 2">
    <name type="scientific">Senna tora</name>
    <dbReference type="NCBI Taxonomy" id="362788"/>
    <lineage>
        <taxon>Eukaryota</taxon>
        <taxon>Viridiplantae</taxon>
        <taxon>Streptophyta</taxon>
        <taxon>Embryophyta</taxon>
        <taxon>Tracheophyta</taxon>
        <taxon>Spermatophyta</taxon>
        <taxon>Magnoliopsida</taxon>
        <taxon>eudicotyledons</taxon>
        <taxon>Gunneridae</taxon>
        <taxon>Pentapetalae</taxon>
        <taxon>rosids</taxon>
        <taxon>fabids</taxon>
        <taxon>Fabales</taxon>
        <taxon>Fabaceae</taxon>
        <taxon>Caesalpinioideae</taxon>
        <taxon>Cassia clade</taxon>
        <taxon>Senna</taxon>
    </lineage>
</organism>
<gene>
    <name evidence="1" type="ORF">G2W53_018537</name>
</gene>
<protein>
    <submittedName>
        <fullName evidence="1">Uncharacterized protein</fullName>
    </submittedName>
</protein>
<comment type="caution">
    <text evidence="1">The sequence shown here is derived from an EMBL/GenBank/DDBJ whole genome shotgun (WGS) entry which is preliminary data.</text>
</comment>
<dbReference type="Proteomes" id="UP000634136">
    <property type="component" value="Unassembled WGS sequence"/>
</dbReference>
<keyword evidence="2" id="KW-1185">Reference proteome</keyword>
<evidence type="ECO:0000313" key="2">
    <source>
        <dbReference type="Proteomes" id="UP000634136"/>
    </source>
</evidence>
<name>A0A834WNF7_9FABA</name>
<dbReference type="AlphaFoldDB" id="A0A834WNF7"/>
<reference evidence="1" key="1">
    <citation type="submission" date="2020-09" db="EMBL/GenBank/DDBJ databases">
        <title>Genome-Enabled Discovery of Anthraquinone Biosynthesis in Senna tora.</title>
        <authorList>
            <person name="Kang S.-H."/>
            <person name="Pandey R.P."/>
            <person name="Lee C.-M."/>
            <person name="Sim J.-S."/>
            <person name="Jeong J.-T."/>
            <person name="Choi B.-S."/>
            <person name="Jung M."/>
            <person name="Ginzburg D."/>
            <person name="Zhao K."/>
            <person name="Won S.Y."/>
            <person name="Oh T.-J."/>
            <person name="Yu Y."/>
            <person name="Kim N.-H."/>
            <person name="Lee O.R."/>
            <person name="Lee T.-H."/>
            <person name="Bashyal P."/>
            <person name="Kim T.-S."/>
            <person name="Lee W.-H."/>
            <person name="Kawkins C."/>
            <person name="Kim C.-K."/>
            <person name="Kim J.S."/>
            <person name="Ahn B.O."/>
            <person name="Rhee S.Y."/>
            <person name="Sohng J.K."/>
        </authorList>
    </citation>
    <scope>NUCLEOTIDE SEQUENCE</scope>
    <source>
        <tissue evidence="1">Leaf</tissue>
    </source>
</reference>
<accession>A0A834WNF7</accession>
<sequence>MPRPLISQYKCHANAVALSRQLSGRGIFSLMPRHHGTYWEILIPNLCHLQAYE</sequence>